<evidence type="ECO:0000256" key="2">
    <source>
        <dbReference type="SAM" id="Phobius"/>
    </source>
</evidence>
<feature type="compositionally biased region" description="Basic and acidic residues" evidence="1">
    <location>
        <begin position="343"/>
        <end position="355"/>
    </location>
</feature>
<comment type="caution">
    <text evidence="3">The sequence shown here is derived from an EMBL/GenBank/DDBJ whole genome shotgun (WGS) entry which is preliminary data.</text>
</comment>
<feature type="region of interest" description="Disordered" evidence="1">
    <location>
        <begin position="225"/>
        <end position="246"/>
    </location>
</feature>
<keyword evidence="2" id="KW-0812">Transmembrane</keyword>
<evidence type="ECO:0000256" key="1">
    <source>
        <dbReference type="SAM" id="MobiDB-lite"/>
    </source>
</evidence>
<keyword evidence="2" id="KW-1133">Transmembrane helix</keyword>
<feature type="compositionally biased region" description="Pro residues" evidence="1">
    <location>
        <begin position="360"/>
        <end position="371"/>
    </location>
</feature>
<protein>
    <submittedName>
        <fullName evidence="3">Uncharacterized protein</fullName>
    </submittedName>
</protein>
<accession>A0AAN9PEP1</accession>
<feature type="region of interest" description="Disordered" evidence="1">
    <location>
        <begin position="515"/>
        <end position="548"/>
    </location>
</feature>
<feature type="compositionally biased region" description="Polar residues" evidence="1">
    <location>
        <begin position="600"/>
        <end position="615"/>
    </location>
</feature>
<evidence type="ECO:0000313" key="3">
    <source>
        <dbReference type="EMBL" id="KAK7294392.1"/>
    </source>
</evidence>
<dbReference type="PANTHER" id="PTHR33098:SF36">
    <property type="entry name" value="HYDROXYPROLINE-RICH GLYCOPROTEIN FAMILY PROTEIN"/>
    <property type="match status" value="1"/>
</dbReference>
<feature type="region of interest" description="Disordered" evidence="1">
    <location>
        <begin position="586"/>
        <end position="615"/>
    </location>
</feature>
<gene>
    <name evidence="3" type="ORF">RJT34_17281</name>
</gene>
<reference evidence="3 4" key="1">
    <citation type="submission" date="2024-01" db="EMBL/GenBank/DDBJ databases">
        <title>The genomes of 5 underutilized Papilionoideae crops provide insights into root nodulation and disease resistance.</title>
        <authorList>
            <person name="Yuan L."/>
        </authorList>
    </citation>
    <scope>NUCLEOTIDE SEQUENCE [LARGE SCALE GENOMIC DNA]</scope>
    <source>
        <strain evidence="3">LY-2023</strain>
        <tissue evidence="3">Leaf</tissue>
    </source>
</reference>
<organism evidence="3 4">
    <name type="scientific">Clitoria ternatea</name>
    <name type="common">Butterfly pea</name>
    <dbReference type="NCBI Taxonomy" id="43366"/>
    <lineage>
        <taxon>Eukaryota</taxon>
        <taxon>Viridiplantae</taxon>
        <taxon>Streptophyta</taxon>
        <taxon>Embryophyta</taxon>
        <taxon>Tracheophyta</taxon>
        <taxon>Spermatophyta</taxon>
        <taxon>Magnoliopsida</taxon>
        <taxon>eudicotyledons</taxon>
        <taxon>Gunneridae</taxon>
        <taxon>Pentapetalae</taxon>
        <taxon>rosids</taxon>
        <taxon>fabids</taxon>
        <taxon>Fabales</taxon>
        <taxon>Fabaceae</taxon>
        <taxon>Papilionoideae</taxon>
        <taxon>50 kb inversion clade</taxon>
        <taxon>NPAAA clade</taxon>
        <taxon>indigoferoid/millettioid clade</taxon>
        <taxon>Phaseoleae</taxon>
        <taxon>Clitoria</taxon>
    </lineage>
</organism>
<evidence type="ECO:0000313" key="4">
    <source>
        <dbReference type="Proteomes" id="UP001359559"/>
    </source>
</evidence>
<sequence>MELEEETWKMPPLWAQNGELNHRDRRHLRRSYSLLVTSTSLLVLFLVIALVFTFIVVPTLHSFASSIFRPHIVKKSWDSLNLVLVLFAIVCGFLSKNNETQTQNQNLGRSFSNPSTPPPWYQYRYSDAERSLNRLRSFNSYPDLRQHVPADEHFRFYDDTRLYLRERKPRLDFEEDHDIIIENVAAAPSQSPPSTPPQHRSEAVRGNVEPMYQAEPVEKREVIAENSELPQSQSPPPPPSHSIPKAVRRNVKRCQAEIIEKHEEIAQNSEHPPSRPRWMPSPPPQPRSEAVRRNVKRTYQAEPMEKHETNYLVAENSEPPSQSPPVARTKAVRRNAKRTYQKKPIERQERNDSDVKISQPPSPPQPPPPPLAEGKTVHGKKKRGTATKEFLTSLRGKKKKQRQRSTENFDHILNSEPFPLASQPPTLPPSLPPSHSVFQNLFSSKKSKLKKRQFMSVATTRIQNKRDQSSSYSLEEDNVMIIGNESPSIPIPPPPPPFKLPAWRFQVQGDFVRVDSIGSSGRGSPDLDETSTQDGTSQCSSPFAPHGEDHAIVTAPSLFCPSPDVDTKAHNFIQSFRAGLRMARMNSMKEKQGGIGRSSLGPSPDSQTVIGTRPS</sequence>
<dbReference type="EMBL" id="JAYKXN010000004">
    <property type="protein sequence ID" value="KAK7294392.1"/>
    <property type="molecule type" value="Genomic_DNA"/>
</dbReference>
<feature type="region of interest" description="Disordered" evidence="1">
    <location>
        <begin position="185"/>
        <end position="211"/>
    </location>
</feature>
<feature type="region of interest" description="Disordered" evidence="1">
    <location>
        <begin position="258"/>
        <end position="434"/>
    </location>
</feature>
<name>A0AAN9PEP1_CLITE</name>
<keyword evidence="2" id="KW-0472">Membrane</keyword>
<dbReference type="Proteomes" id="UP001359559">
    <property type="component" value="Unassembled WGS sequence"/>
</dbReference>
<feature type="compositionally biased region" description="Polar residues" evidence="1">
    <location>
        <begin position="532"/>
        <end position="541"/>
    </location>
</feature>
<proteinExistence type="predicted"/>
<dbReference type="PANTHER" id="PTHR33098">
    <property type="entry name" value="COTTON FIBER (DUF761)"/>
    <property type="match status" value="1"/>
</dbReference>
<feature type="transmembrane region" description="Helical" evidence="2">
    <location>
        <begin position="32"/>
        <end position="57"/>
    </location>
</feature>
<keyword evidence="4" id="KW-1185">Reference proteome</keyword>
<feature type="compositionally biased region" description="Basic residues" evidence="1">
    <location>
        <begin position="330"/>
        <end position="341"/>
    </location>
</feature>
<dbReference type="AlphaFoldDB" id="A0AAN9PEP1"/>